<sequence>MDLAVSHSAAQAAPQKRNRVLLSCAPCRNSKLKCDRGDPCSQCEKKQRPDACVYAPKPIKKKPPPKGMSARLKRLEGMVRNIMDVEGNEELMKHILAGSESGDRNGASKTPKGHVVQSGSVPTYVGATHCMAMLEDIEDMKAYFDEDGDEDEGALPSDELDGAEMLLQTSNAPGDRHELLAQLPEKHVMDRLIMRYFASSSPSQHVIHKPMFTRNYAKFCQDPESVSLHWIAQLFMVVALGLVFNHFTAPHELEADSSVPVMEQIRNFRSCAAWALTWGKYTQPTHETLPAFILYVEAYFLFNRAAQMNCYILSGVCVRLMLKMGLHRDPSKLLNISAFEGEMRRRYWYMAVQVELLVSFHMGLPSIMAGIESDTEFPKNYKDDDFDEDMKQMPQERSLMDHTHMTYPIIKTKLMTVFGKIARQAHALTPPMYAETMRLDSMLNGVWDSVPAIVKFRPLEESVGDAPSLIIQRIGLASLYSKARCVLHRRYLAEPILKREHDYSRIQCLDAAVTLLHFQSTMWTATRPGNSLSEVGWFVSSLAVHDYMLAATIIYIVVKCEQYSDSGKDMEWAKTDKTLPSRAALVDMLRRSYEIWTHVSSSVTELRKTSDTLRVMLTKLGSPVPSPDASTNSPPDLISELSRSRGASTATSWNTGPTSVDVASSTGLGQLLQHQQPPLSFGLSDTDPLLSSVYATGDGLFDASQMDTAWMAVADEMDWRQVDIFGTNQAEMNLSMADDGWAANASAWNIR</sequence>
<dbReference type="GO" id="GO:0008270">
    <property type="term" value="F:zinc ion binding"/>
    <property type="evidence" value="ECO:0007669"/>
    <property type="project" value="InterPro"/>
</dbReference>
<dbReference type="PROSITE" id="PS50048">
    <property type="entry name" value="ZN2_CY6_FUNGAL_2"/>
    <property type="match status" value="1"/>
</dbReference>
<dbReference type="SMART" id="SM00066">
    <property type="entry name" value="GAL4"/>
    <property type="match status" value="1"/>
</dbReference>
<dbReference type="PANTHER" id="PTHR31001:SF49">
    <property type="entry name" value="ZN(II)2CYS6 TRANSCRIPTION FACTOR (EUROFUNG)"/>
    <property type="match status" value="1"/>
</dbReference>
<keyword evidence="7" id="KW-1185">Reference proteome</keyword>
<dbReference type="PROSITE" id="PS00463">
    <property type="entry name" value="ZN2_CY6_FUNGAL_1"/>
    <property type="match status" value="1"/>
</dbReference>
<name>A0A0A1T6H4_9HYPO</name>
<evidence type="ECO:0000313" key="7">
    <source>
        <dbReference type="Proteomes" id="UP000039046"/>
    </source>
</evidence>
<dbReference type="GO" id="GO:0003677">
    <property type="term" value="F:DNA binding"/>
    <property type="evidence" value="ECO:0007669"/>
    <property type="project" value="InterPro"/>
</dbReference>
<dbReference type="InterPro" id="IPR001138">
    <property type="entry name" value="Zn2Cys6_DnaBD"/>
</dbReference>
<dbReference type="Proteomes" id="UP000039046">
    <property type="component" value="Unassembled WGS sequence"/>
</dbReference>
<dbReference type="GO" id="GO:0005634">
    <property type="term" value="C:nucleus"/>
    <property type="evidence" value="ECO:0007669"/>
    <property type="project" value="UniProtKB-SubCell"/>
</dbReference>
<dbReference type="STRING" id="1531966.A0A0A1T6H4"/>
<dbReference type="CDD" id="cd00067">
    <property type="entry name" value="GAL4"/>
    <property type="match status" value="1"/>
</dbReference>
<feature type="domain" description="Zn(2)-C6 fungal-type" evidence="5">
    <location>
        <begin position="23"/>
        <end position="54"/>
    </location>
</feature>
<proteinExistence type="predicted"/>
<dbReference type="CDD" id="cd12148">
    <property type="entry name" value="fungal_TF_MHR"/>
    <property type="match status" value="1"/>
</dbReference>
<evidence type="ECO:0000256" key="2">
    <source>
        <dbReference type="ARBA" id="ARBA00022723"/>
    </source>
</evidence>
<dbReference type="OrthoDB" id="76105at2759"/>
<feature type="region of interest" description="Disordered" evidence="4">
    <location>
        <begin position="620"/>
        <end position="658"/>
    </location>
</feature>
<dbReference type="HOGENOM" id="CLU_007426_3_1_1"/>
<comment type="subcellular location">
    <subcellularLocation>
        <location evidence="1">Nucleus</location>
    </subcellularLocation>
</comment>
<dbReference type="InterPro" id="IPR050613">
    <property type="entry name" value="Sec_Metabolite_Reg"/>
</dbReference>
<dbReference type="Gene3D" id="4.10.240.10">
    <property type="entry name" value="Zn(2)-C6 fungal-type DNA-binding domain"/>
    <property type="match status" value="1"/>
</dbReference>
<dbReference type="InterPro" id="IPR007219">
    <property type="entry name" value="XnlR_reg_dom"/>
</dbReference>
<reference evidence="6 7" key="1">
    <citation type="journal article" date="2015" name="Genome Announc.">
        <title>Draft Genome Sequence and Gene Annotation of the Entomopathogenic Fungus Verticillium hemipterigenum.</title>
        <authorList>
            <person name="Horn F."/>
            <person name="Habel A."/>
            <person name="Scharf D.H."/>
            <person name="Dworschak J."/>
            <person name="Brakhage A.A."/>
            <person name="Guthke R."/>
            <person name="Hertweck C."/>
            <person name="Linde J."/>
        </authorList>
    </citation>
    <scope>NUCLEOTIDE SEQUENCE [LARGE SCALE GENOMIC DNA]</scope>
</reference>
<gene>
    <name evidence="6" type="ORF">VHEMI01120</name>
</gene>
<evidence type="ECO:0000256" key="3">
    <source>
        <dbReference type="ARBA" id="ARBA00023242"/>
    </source>
</evidence>
<dbReference type="Pfam" id="PF04082">
    <property type="entry name" value="Fungal_trans"/>
    <property type="match status" value="1"/>
</dbReference>
<dbReference type="SMART" id="SM00906">
    <property type="entry name" value="Fungal_trans"/>
    <property type="match status" value="1"/>
</dbReference>
<protein>
    <recommendedName>
        <fullName evidence="5">Zn(2)-C6 fungal-type domain-containing protein</fullName>
    </recommendedName>
</protein>
<feature type="compositionally biased region" description="Polar residues" evidence="4">
    <location>
        <begin position="645"/>
        <end position="658"/>
    </location>
</feature>
<accession>A0A0A1T6H4</accession>
<evidence type="ECO:0000256" key="1">
    <source>
        <dbReference type="ARBA" id="ARBA00004123"/>
    </source>
</evidence>
<dbReference type="InterPro" id="IPR036864">
    <property type="entry name" value="Zn2-C6_fun-type_DNA-bd_sf"/>
</dbReference>
<dbReference type="Pfam" id="PF00172">
    <property type="entry name" value="Zn_clus"/>
    <property type="match status" value="1"/>
</dbReference>
<keyword evidence="2" id="KW-0479">Metal-binding</keyword>
<dbReference type="AlphaFoldDB" id="A0A0A1T6H4"/>
<dbReference type="GO" id="GO:0006351">
    <property type="term" value="P:DNA-templated transcription"/>
    <property type="evidence" value="ECO:0007669"/>
    <property type="project" value="InterPro"/>
</dbReference>
<evidence type="ECO:0000259" key="5">
    <source>
        <dbReference type="PROSITE" id="PS50048"/>
    </source>
</evidence>
<dbReference type="EMBL" id="CDHN01000001">
    <property type="protein sequence ID" value="CEJ80964.1"/>
    <property type="molecule type" value="Genomic_DNA"/>
</dbReference>
<dbReference type="PANTHER" id="PTHR31001">
    <property type="entry name" value="UNCHARACTERIZED TRANSCRIPTIONAL REGULATORY PROTEIN"/>
    <property type="match status" value="1"/>
</dbReference>
<dbReference type="GO" id="GO:0000981">
    <property type="term" value="F:DNA-binding transcription factor activity, RNA polymerase II-specific"/>
    <property type="evidence" value="ECO:0007669"/>
    <property type="project" value="InterPro"/>
</dbReference>
<evidence type="ECO:0000313" key="6">
    <source>
        <dbReference type="EMBL" id="CEJ80964.1"/>
    </source>
</evidence>
<evidence type="ECO:0000256" key="4">
    <source>
        <dbReference type="SAM" id="MobiDB-lite"/>
    </source>
</evidence>
<organism evidence="6 7">
    <name type="scientific">[Torrubiella] hemipterigena</name>
    <dbReference type="NCBI Taxonomy" id="1531966"/>
    <lineage>
        <taxon>Eukaryota</taxon>
        <taxon>Fungi</taxon>
        <taxon>Dikarya</taxon>
        <taxon>Ascomycota</taxon>
        <taxon>Pezizomycotina</taxon>
        <taxon>Sordariomycetes</taxon>
        <taxon>Hypocreomycetidae</taxon>
        <taxon>Hypocreales</taxon>
        <taxon>Clavicipitaceae</taxon>
        <taxon>Clavicipitaceae incertae sedis</taxon>
        <taxon>'Torrubiella' clade</taxon>
    </lineage>
</organism>
<dbReference type="SUPFAM" id="SSF57701">
    <property type="entry name" value="Zn2/Cys6 DNA-binding domain"/>
    <property type="match status" value="1"/>
</dbReference>
<keyword evidence="3" id="KW-0539">Nucleus</keyword>